<feature type="domain" description="DUF1330" evidence="1">
    <location>
        <begin position="18"/>
        <end position="89"/>
    </location>
</feature>
<gene>
    <name evidence="2" type="ORF">AT746_19410</name>
</gene>
<sequence length="101" mass="12072">MSKYSIIVDGKFQEGYEKHFPEYSQTVRDYLSKHKGVVIRRQKIIKTLYGNRFPDLVMLIDFPSKEVAESIFFAKEYLDIIPLREKIFKEFNMYLAPNEKI</sequence>
<evidence type="ECO:0000259" key="1">
    <source>
        <dbReference type="Pfam" id="PF07045"/>
    </source>
</evidence>
<accession>A0A0U3B9I7</accession>
<evidence type="ECO:0000313" key="2">
    <source>
        <dbReference type="EMBL" id="ALT00218.1"/>
    </source>
</evidence>
<dbReference type="Pfam" id="PF07045">
    <property type="entry name" value="DUF1330"/>
    <property type="match status" value="1"/>
</dbReference>
<protein>
    <recommendedName>
        <fullName evidence="1">DUF1330 domain-containing protein</fullName>
    </recommendedName>
</protein>
<dbReference type="InterPro" id="IPR010753">
    <property type="entry name" value="DUF1330"/>
</dbReference>
<dbReference type="InterPro" id="IPR011008">
    <property type="entry name" value="Dimeric_a/b-barrel"/>
</dbReference>
<dbReference type="Proteomes" id="UP000068447">
    <property type="component" value="Chromosome"/>
</dbReference>
<dbReference type="EMBL" id="CP013650">
    <property type="protein sequence ID" value="ALT00218.1"/>
    <property type="molecule type" value="Genomic_DNA"/>
</dbReference>
<name>A0A0U3B9I7_9ALTE</name>
<proteinExistence type="predicted"/>
<dbReference type="KEGG" id="lal:AT746_19410"/>
<evidence type="ECO:0000313" key="3">
    <source>
        <dbReference type="Proteomes" id="UP000068447"/>
    </source>
</evidence>
<dbReference type="SUPFAM" id="SSF54909">
    <property type="entry name" value="Dimeric alpha+beta barrel"/>
    <property type="match status" value="1"/>
</dbReference>
<organism evidence="2 3">
    <name type="scientific">Lacimicrobium alkaliphilum</name>
    <dbReference type="NCBI Taxonomy" id="1526571"/>
    <lineage>
        <taxon>Bacteria</taxon>
        <taxon>Pseudomonadati</taxon>
        <taxon>Pseudomonadota</taxon>
        <taxon>Gammaproteobacteria</taxon>
        <taxon>Alteromonadales</taxon>
        <taxon>Alteromonadaceae</taxon>
        <taxon>Lacimicrobium</taxon>
    </lineage>
</organism>
<dbReference type="RefSeq" id="WP_062483761.1">
    <property type="nucleotide sequence ID" value="NZ_CP013650.1"/>
</dbReference>
<dbReference type="AlphaFoldDB" id="A0A0U3B9I7"/>
<dbReference type="Gene3D" id="3.30.70.100">
    <property type="match status" value="1"/>
</dbReference>
<reference evidence="2 3" key="1">
    <citation type="submission" date="2015-12" db="EMBL/GenBank/DDBJ databases">
        <title>Complete genome of Lacimicrobium alkaliphilum KCTC 32984.</title>
        <authorList>
            <person name="Kim S.-G."/>
            <person name="Lee Y.-J."/>
        </authorList>
    </citation>
    <scope>NUCLEOTIDE SEQUENCE [LARGE SCALE GENOMIC DNA]</scope>
    <source>
        <strain evidence="2 3">YelD216</strain>
    </source>
</reference>
<keyword evidence="3" id="KW-1185">Reference proteome</keyword>